<dbReference type="STRING" id="54915.ADS79_30790"/>
<evidence type="ECO:0000313" key="2">
    <source>
        <dbReference type="Proteomes" id="UP000036834"/>
    </source>
</evidence>
<accession>A0A0K9YL46</accession>
<gene>
    <name evidence="1" type="ORF">ADS79_30790</name>
</gene>
<name>A0A0K9YL46_9BACL</name>
<dbReference type="EMBL" id="LGIQ01000016">
    <property type="protein sequence ID" value="KNB68915.1"/>
    <property type="molecule type" value="Genomic_DNA"/>
</dbReference>
<reference evidence="2" key="1">
    <citation type="submission" date="2015-07" db="EMBL/GenBank/DDBJ databases">
        <title>Genome sequencing project for genomic taxonomy and phylogenomics of Bacillus-like bacteria.</title>
        <authorList>
            <person name="Liu B."/>
            <person name="Wang J."/>
            <person name="Zhu Y."/>
            <person name="Liu G."/>
            <person name="Chen Q."/>
            <person name="Chen Z."/>
            <person name="Lan J."/>
            <person name="Che J."/>
            <person name="Ge C."/>
            <person name="Shi H."/>
            <person name="Pan Z."/>
            <person name="Liu X."/>
        </authorList>
    </citation>
    <scope>NUCLEOTIDE SEQUENCE [LARGE SCALE GENOMIC DNA]</scope>
    <source>
        <strain evidence="2">DSM 9887</strain>
    </source>
</reference>
<dbReference type="AlphaFoldDB" id="A0A0K9YL46"/>
<dbReference type="Proteomes" id="UP000036834">
    <property type="component" value="Unassembled WGS sequence"/>
</dbReference>
<evidence type="ECO:0000313" key="1">
    <source>
        <dbReference type="EMBL" id="KNB68915.1"/>
    </source>
</evidence>
<organism evidence="1 2">
    <name type="scientific">Brevibacillus reuszeri</name>
    <dbReference type="NCBI Taxonomy" id="54915"/>
    <lineage>
        <taxon>Bacteria</taxon>
        <taxon>Bacillati</taxon>
        <taxon>Bacillota</taxon>
        <taxon>Bacilli</taxon>
        <taxon>Bacillales</taxon>
        <taxon>Paenibacillaceae</taxon>
        <taxon>Brevibacillus</taxon>
    </lineage>
</organism>
<comment type="caution">
    <text evidence="1">The sequence shown here is derived from an EMBL/GenBank/DDBJ whole genome shotgun (WGS) entry which is preliminary data.</text>
</comment>
<dbReference type="PATRIC" id="fig|54915.3.peg.5853"/>
<sequence length="89" mass="10393">MEQCLSKTNKLVKLVCKQTKRIKRIKRKTLQLNSQARLTYRKFVVKTNNPLRSLLLNNLLAKLLSSQWKRTLASCEGFFVWQLANTIGE</sequence>
<protein>
    <submittedName>
        <fullName evidence="1">Uncharacterized protein</fullName>
    </submittedName>
</protein>
<proteinExistence type="predicted"/>